<reference evidence="21" key="1">
    <citation type="submission" date="2025-08" db="UniProtKB">
        <authorList>
            <consortium name="RefSeq"/>
        </authorList>
    </citation>
    <scope>IDENTIFICATION</scope>
    <source>
        <tissue evidence="21">Muscle</tissue>
    </source>
</reference>
<evidence type="ECO:0000256" key="5">
    <source>
        <dbReference type="ARBA" id="ARBA00022723"/>
    </source>
</evidence>
<dbReference type="Pfam" id="PF08429">
    <property type="entry name" value="PLU-1"/>
    <property type="match status" value="2"/>
</dbReference>
<protein>
    <recommendedName>
        <fullName evidence="4">[histone H3]-trimethyl-L-lysine(4) demethylase</fullName>
        <ecNumber evidence="4">1.14.11.67</ecNumber>
    </recommendedName>
</protein>
<feature type="domain" description="PHD-type" evidence="16">
    <location>
        <begin position="242"/>
        <end position="292"/>
    </location>
</feature>
<dbReference type="PANTHER" id="PTHR10694">
    <property type="entry name" value="LYSINE-SPECIFIC DEMETHYLASE"/>
    <property type="match status" value="1"/>
</dbReference>
<feature type="domain" description="ARID" evidence="17">
    <location>
        <begin position="76"/>
        <end position="166"/>
    </location>
</feature>
<keyword evidence="11" id="KW-0560">Oxidoreductase</keyword>
<accession>A0ABM1SPG6</accession>
<name>A0ABM1SPG6_LIMPO</name>
<dbReference type="Pfam" id="PF21323">
    <property type="entry name" value="KDM5_C-hel"/>
    <property type="match status" value="1"/>
</dbReference>
<dbReference type="SUPFAM" id="SSF51197">
    <property type="entry name" value="Clavaminate synthase-like"/>
    <property type="match status" value="1"/>
</dbReference>
<feature type="domain" description="JmjC" evidence="19">
    <location>
        <begin position="385"/>
        <end position="551"/>
    </location>
</feature>
<dbReference type="InterPro" id="IPR011011">
    <property type="entry name" value="Znf_FYVE_PHD"/>
</dbReference>
<feature type="domain" description="PHD-type" evidence="16">
    <location>
        <begin position="1063"/>
        <end position="1121"/>
    </location>
</feature>
<dbReference type="SMART" id="SM00558">
    <property type="entry name" value="JmjC"/>
    <property type="match status" value="1"/>
</dbReference>
<dbReference type="Pfam" id="PF02375">
    <property type="entry name" value="JmjN"/>
    <property type="match status" value="1"/>
</dbReference>
<comment type="cofactor">
    <cofactor evidence="1">
        <name>Fe(2+)</name>
        <dbReference type="ChEBI" id="CHEBI:29033"/>
    </cofactor>
</comment>
<dbReference type="CDD" id="cd15610">
    <property type="entry name" value="PHD3_KDM5A_like"/>
    <property type="match status" value="1"/>
</dbReference>
<dbReference type="InterPro" id="IPR003347">
    <property type="entry name" value="JmjC_dom"/>
</dbReference>
<keyword evidence="8" id="KW-0862">Zinc</keyword>
<comment type="subcellular location">
    <subcellularLocation>
        <location evidence="2">Nucleus</location>
    </subcellularLocation>
</comment>
<dbReference type="PROSITE" id="PS01359">
    <property type="entry name" value="ZF_PHD_1"/>
    <property type="match status" value="1"/>
</dbReference>
<dbReference type="InterPro" id="IPR013637">
    <property type="entry name" value="Lys_sp_deMease-like_dom"/>
</dbReference>
<evidence type="ECO:0000256" key="11">
    <source>
        <dbReference type="ARBA" id="ARBA00023002"/>
    </source>
</evidence>
<dbReference type="InterPro" id="IPR013083">
    <property type="entry name" value="Znf_RING/FYVE/PHD"/>
</dbReference>
<dbReference type="RefSeq" id="XP_022245522.1">
    <property type="nucleotide sequence ID" value="XM_022389814.1"/>
</dbReference>
<dbReference type="InterPro" id="IPR003349">
    <property type="entry name" value="JmjN"/>
</dbReference>
<dbReference type="InterPro" id="IPR001965">
    <property type="entry name" value="Znf_PHD"/>
</dbReference>
<dbReference type="Gene3D" id="1.10.150.60">
    <property type="entry name" value="ARID DNA-binding domain"/>
    <property type="match status" value="1"/>
</dbReference>
<dbReference type="SMART" id="SM00545">
    <property type="entry name" value="JmjN"/>
    <property type="match status" value="1"/>
</dbReference>
<evidence type="ECO:0000256" key="9">
    <source>
        <dbReference type="ARBA" id="ARBA00022853"/>
    </source>
</evidence>
<keyword evidence="5" id="KW-0479">Metal-binding</keyword>
<keyword evidence="13" id="KW-0539">Nucleus</keyword>
<dbReference type="InterPro" id="IPR019787">
    <property type="entry name" value="Znf_PHD-finger"/>
</dbReference>
<dbReference type="SMART" id="SM01014">
    <property type="entry name" value="ARID"/>
    <property type="match status" value="1"/>
</dbReference>
<dbReference type="PANTHER" id="PTHR10694:SF33">
    <property type="entry name" value="LYSINE-SPECIFIC DEMETHYLASE 5"/>
    <property type="match status" value="1"/>
</dbReference>
<evidence type="ECO:0000256" key="7">
    <source>
        <dbReference type="ARBA" id="ARBA00022771"/>
    </source>
</evidence>
<dbReference type="PROSITE" id="PS51183">
    <property type="entry name" value="JMJN"/>
    <property type="match status" value="1"/>
</dbReference>
<dbReference type="InterPro" id="IPR048615">
    <property type="entry name" value="KDM5_C-hel"/>
</dbReference>
<evidence type="ECO:0000256" key="3">
    <source>
        <dbReference type="ARBA" id="ARBA00006801"/>
    </source>
</evidence>
<evidence type="ECO:0000256" key="6">
    <source>
        <dbReference type="ARBA" id="ARBA00022737"/>
    </source>
</evidence>
<dbReference type="Proteomes" id="UP000694941">
    <property type="component" value="Unplaced"/>
</dbReference>
<evidence type="ECO:0000259" key="18">
    <source>
        <dbReference type="PROSITE" id="PS51183"/>
    </source>
</evidence>
<comment type="similarity">
    <text evidence="3">Belongs to the JARID1 histone demethylase family.</text>
</comment>
<dbReference type="SUPFAM" id="SSF57903">
    <property type="entry name" value="FYVE/PHD zinc finger"/>
    <property type="match status" value="3"/>
</dbReference>
<dbReference type="Gene3D" id="2.60.120.650">
    <property type="entry name" value="Cupin"/>
    <property type="match status" value="1"/>
</dbReference>
<dbReference type="SMART" id="SM00501">
    <property type="entry name" value="BRIGHT"/>
    <property type="match status" value="1"/>
</dbReference>
<proteinExistence type="inferred from homology"/>
<evidence type="ECO:0000256" key="4">
    <source>
        <dbReference type="ARBA" id="ARBA00012902"/>
    </source>
</evidence>
<dbReference type="PROSITE" id="PS50016">
    <property type="entry name" value="ZF_PHD_2"/>
    <property type="match status" value="2"/>
</dbReference>
<dbReference type="GeneID" id="106462519"/>
<evidence type="ECO:0000259" key="17">
    <source>
        <dbReference type="PROSITE" id="PS51011"/>
    </source>
</evidence>
<keyword evidence="20" id="KW-1185">Reference proteome</keyword>
<evidence type="ECO:0000259" key="19">
    <source>
        <dbReference type="PROSITE" id="PS51184"/>
    </source>
</evidence>
<dbReference type="Pfam" id="PF01388">
    <property type="entry name" value="ARID"/>
    <property type="match status" value="1"/>
</dbReference>
<evidence type="ECO:0000259" key="16">
    <source>
        <dbReference type="PROSITE" id="PS50016"/>
    </source>
</evidence>
<gene>
    <name evidence="21" type="primary">LOC106462519</name>
</gene>
<dbReference type="Pfam" id="PF00628">
    <property type="entry name" value="PHD"/>
    <property type="match status" value="2"/>
</dbReference>
<dbReference type="PROSITE" id="PS51184">
    <property type="entry name" value="JMJC"/>
    <property type="match status" value="1"/>
</dbReference>
<evidence type="ECO:0000256" key="15">
    <source>
        <dbReference type="PROSITE-ProRule" id="PRU00146"/>
    </source>
</evidence>
<evidence type="ECO:0000256" key="12">
    <source>
        <dbReference type="ARBA" id="ARBA00023004"/>
    </source>
</evidence>
<evidence type="ECO:0000256" key="10">
    <source>
        <dbReference type="ARBA" id="ARBA00022964"/>
    </source>
</evidence>
<evidence type="ECO:0000256" key="1">
    <source>
        <dbReference type="ARBA" id="ARBA00001954"/>
    </source>
</evidence>
<dbReference type="Gene3D" id="3.30.40.10">
    <property type="entry name" value="Zinc/RING finger domain, C3HC4 (zinc finger)"/>
    <property type="match status" value="3"/>
</dbReference>
<dbReference type="EC" id="1.14.11.67" evidence="4"/>
<keyword evidence="6" id="KW-0677">Repeat</keyword>
<dbReference type="Pfam" id="PF02928">
    <property type="entry name" value="zf-C5HC2"/>
    <property type="match status" value="1"/>
</dbReference>
<feature type="domain" description="JmjN" evidence="18">
    <location>
        <begin position="11"/>
        <end position="52"/>
    </location>
</feature>
<dbReference type="CDD" id="cd15605">
    <property type="entry name" value="PHD1_Lid_like"/>
    <property type="match status" value="1"/>
</dbReference>
<keyword evidence="10" id="KW-0223">Dioxygenase</keyword>
<comment type="catalytic activity">
    <reaction evidence="14">
        <text>N(6),N(6),N(6)-trimethyl-L-lysyl(4)-[histone H3] + 3 2-oxoglutarate + 3 O2 = L-lysyl(4)-[histone H3] + 3 formaldehyde + 3 succinate + 3 CO2</text>
        <dbReference type="Rhea" id="RHEA:60208"/>
        <dbReference type="Rhea" id="RHEA-COMP:15537"/>
        <dbReference type="Rhea" id="RHEA-COMP:15547"/>
        <dbReference type="ChEBI" id="CHEBI:15379"/>
        <dbReference type="ChEBI" id="CHEBI:16526"/>
        <dbReference type="ChEBI" id="CHEBI:16810"/>
        <dbReference type="ChEBI" id="CHEBI:16842"/>
        <dbReference type="ChEBI" id="CHEBI:29969"/>
        <dbReference type="ChEBI" id="CHEBI:30031"/>
        <dbReference type="ChEBI" id="CHEBI:61961"/>
        <dbReference type="EC" id="1.14.11.67"/>
    </reaction>
</comment>
<keyword evidence="7 15" id="KW-0863">Zinc-finger</keyword>
<evidence type="ECO:0000256" key="8">
    <source>
        <dbReference type="ARBA" id="ARBA00022833"/>
    </source>
</evidence>
<dbReference type="PROSITE" id="PS51011">
    <property type="entry name" value="ARID"/>
    <property type="match status" value="1"/>
</dbReference>
<organism evidence="20 21">
    <name type="scientific">Limulus polyphemus</name>
    <name type="common">Atlantic horseshoe crab</name>
    <dbReference type="NCBI Taxonomy" id="6850"/>
    <lineage>
        <taxon>Eukaryota</taxon>
        <taxon>Metazoa</taxon>
        <taxon>Ecdysozoa</taxon>
        <taxon>Arthropoda</taxon>
        <taxon>Chelicerata</taxon>
        <taxon>Merostomata</taxon>
        <taxon>Xiphosura</taxon>
        <taxon>Limulidae</taxon>
        <taxon>Limulus</taxon>
    </lineage>
</organism>
<evidence type="ECO:0000313" key="20">
    <source>
        <dbReference type="Proteomes" id="UP000694941"/>
    </source>
</evidence>
<evidence type="ECO:0000313" key="21">
    <source>
        <dbReference type="RefSeq" id="XP_022245522.1"/>
    </source>
</evidence>
<sequence length="1747" mass="198034">MECEFKSPPEAPVFEPSEEEFKDPLAYIAKIRPIAEKAGICKIKPPPEWQPPFAVDVDNFKFTPRIQRLNELEATTRTKLNFLDQIAKFWELQGSSLKIPNVERKLMDLYLLHKIVQQEGGMDIVIKERKWAKVAARMGYQPGKSIGSLLRQHYERILYPYDLFKSGNSLGETADVDYSTNSELKKLQFYGAGPKMSGYSPIKGSQHEFSNNLASQFKIGKAKGKINPLRLNLSCIISQIDLIVCHICGRGDDEAKMLLCDGCDDSYHSFCLIPPMHEIPKGDWRCPRCVAQEVEKPHEAFGFEQAKRDYTLQEFGEMADQFKSDYFSMPAHMVPTSVVEKEFWRLVKAVNEDVCVEYGADIHTLEHGSGFPTKTSKCSPPDEEEYINSGWNLNNLPILEDSVLRHINADINGMKIPWVYVGMCFATFCWHNEDHWSYSINYLHWGEPKTWYGVPGEKAEVFEEAMRDAAPELFETQPDLLHQLVTIINPNILMAAGVPIYRMDQYAGEFMLTFPRAYHAGFNQGYNFAEAVNFCPADWLPVGRACISHYSLLHRFCVFSHDELICKMASDPDKLGISLAASTFLDMLKMVENERVMRKSLLEWGVTEAEREAFELLPDDERQCDYCKTTCFLSALTCSCDSSKLVCINHKEKLCSCLPNKHCLRYRYTLDELPVMLHRLKLRAESFDYWAVKVQKALEAPEDEKLDITELKELIQEAETNSFPKTEILNALEDVIEDADKCSSLAQQLLSRKVRTRHLWHAPRTHCLPVSDMIEQVAQFEKEAKLLLDQELPDIKKLEKALDNGLALDVDLPQLLQLKHKLLQSRWLEDMKSSLSNPKKVTLETLRKLMDSGVNLPPHSSVEKAMAHLQDLLTNGERLEERAKGYVQANPQKELQILEDLLNEACPIPVLLPNVLSLRDIIKKAKGWTVSTKGSQNSNDRQIVEKFENLTAQSPVHSEQVKIFLERARQIFLKKNSVYTLLQVLLPRKDFGLYIHKSKKSKSKDGNNDLDEDVEESAAFDNKNLTETLSSAAFKLAEQNEIEAIRELRNKNINKRAENTSETCYCICHRPLTKSMLQCELCKDWFHVSCVSLRHVKDFLPAMALDVVKHFKFLCPLCHRSRRPRLEMVCSLVTSVQKLPVRIAEGEALQCLKERVTSWQKRAKTFLATKEVTTAITKLSKVMVKQEVHEDTEKDINSELMLDAHSPGLTSYQNSMEQSVHSTKQEKVNPETEVETEENILSMSPNSENLVLVTEQESKGIDAEEANTTGSDQLGKTAQEKAALLNSKLELTCSHADKETCTTGSDQLGKTAQQKAALLNSKLELTCSHADKETHTTESDQLGKTAQQKAALLNSNLEPACSHADKKTHTTGSDQLGKTEQQKAALLNSKLELTCSHADKETHTTGSDQLGKTAQQKAALLNSKLELTCSHADKETHTTGSDQLGKTAQEKAALLNSKLELTCSHAVKEFSGESSFFRDAVNWVQCDGGCEEWFHLHCMGLELNDISETEDYICPGCVPNSDFSSLSMDCLQEEESTLDIVKEKLVTAKMQHSNSPSNEMYQLKSKKLKVYKSGKSFVSESESVSKSFQCKSNSNFGSSRQVNPFVKKTFRIKTQISESKELQSNEETMTTEQVVLSEEEEDFCAAIECLRPTELMMEGDLLEVSVDESYDIWRILQASKPSCDHMSRVFFLRDEETDIEICENLEVNKNIKKRKLEDGKQVDKIKIAHCVMVIKKLFSSTHYLQNC</sequence>
<dbReference type="SMART" id="SM00249">
    <property type="entry name" value="PHD"/>
    <property type="match status" value="3"/>
</dbReference>
<evidence type="ECO:0000256" key="14">
    <source>
        <dbReference type="ARBA" id="ARBA00048734"/>
    </source>
</evidence>
<evidence type="ECO:0000256" key="13">
    <source>
        <dbReference type="ARBA" id="ARBA00023242"/>
    </source>
</evidence>
<dbReference type="InterPro" id="IPR004198">
    <property type="entry name" value="Znf_C5HC2"/>
</dbReference>
<dbReference type="CDD" id="cd16864">
    <property type="entry name" value="ARID_JARID"/>
    <property type="match status" value="1"/>
</dbReference>
<evidence type="ECO:0000256" key="2">
    <source>
        <dbReference type="ARBA" id="ARBA00004123"/>
    </source>
</evidence>
<dbReference type="SUPFAM" id="SSF46774">
    <property type="entry name" value="ARID-like"/>
    <property type="match status" value="1"/>
</dbReference>
<keyword evidence="12" id="KW-0408">Iron</keyword>
<dbReference type="Pfam" id="PF02373">
    <property type="entry name" value="JmjC"/>
    <property type="match status" value="1"/>
</dbReference>
<keyword evidence="9" id="KW-0156">Chromatin regulator</keyword>
<dbReference type="InterPro" id="IPR036431">
    <property type="entry name" value="ARID_dom_sf"/>
</dbReference>
<dbReference type="InterPro" id="IPR001606">
    <property type="entry name" value="ARID_dom"/>
</dbReference>
<dbReference type="InterPro" id="IPR019786">
    <property type="entry name" value="Zinc_finger_PHD-type_CS"/>
</dbReference>